<reference evidence="10 11" key="3">
    <citation type="submission" date="2017-10" db="EMBL/GenBank/DDBJ databases">
        <title>Consistent, comparative and evidence-based genome annotation and re-annotation for the closely-related species, Cryptosporidium parvum, C. hominis and C. tyzzeri.</title>
        <authorList>
            <person name="Baptista R.P."/>
            <person name="Li Y."/>
            <person name="Sateriale A."/>
            <person name="Striepen B."/>
            <person name="Kissinger J.C."/>
        </authorList>
    </citation>
    <scope>NUCLEOTIDE SEQUENCE [LARGE SCALE GENOMIC DNA]</scope>
    <source>
        <strain evidence="10">30976</strain>
    </source>
</reference>
<dbReference type="VEuPathDB" id="CryptoDB:GY17_00002714"/>
<feature type="region of interest" description="Disordered" evidence="8">
    <location>
        <begin position="182"/>
        <end position="223"/>
    </location>
</feature>
<dbReference type="GO" id="GO:0000398">
    <property type="term" value="P:mRNA splicing, via spliceosome"/>
    <property type="evidence" value="ECO:0007669"/>
    <property type="project" value="UniProtKB-UniRule"/>
</dbReference>
<dbReference type="AlphaFoldDB" id="A0A0S4TD71"/>
<dbReference type="VEuPathDB" id="CryptoDB:CHUDEA3_1920"/>
<feature type="compositionally biased region" description="Polar residues" evidence="8">
    <location>
        <begin position="182"/>
        <end position="192"/>
    </location>
</feature>
<reference evidence="10 11" key="1">
    <citation type="submission" date="2014-11" db="EMBL/GenBank/DDBJ databases">
        <title>Comparative genomic analysis of Cryptosporidium hominis reveals occurrence of genetic recombination in virulent subtypes.</title>
        <authorList>
            <person name="Guo Y."/>
            <person name="Tang K."/>
            <person name="Frace M."/>
            <person name="Li N."/>
            <person name="Roellig D.M."/>
            <person name="Sammons S."/>
            <person name="Knipe K."/>
            <person name="Rowe L."/>
            <person name="Feng Y."/>
            <person name="Xiao L."/>
        </authorList>
    </citation>
    <scope>NUCLEOTIDE SEQUENCE [LARGE SCALE GENOMIC DNA]</scope>
    <source>
        <strain evidence="10">30976</strain>
    </source>
</reference>
<evidence type="ECO:0000313" key="9">
    <source>
        <dbReference type="EMBL" id="CUV05062.1"/>
    </source>
</evidence>
<gene>
    <name evidence="9" type="ORF">CHUDEA3_1920</name>
    <name evidence="10" type="ORF">GY17_00002714</name>
</gene>
<keyword evidence="3 7" id="KW-0507">mRNA processing</keyword>
<keyword evidence="5 7" id="KW-0508">mRNA splicing</keyword>
<evidence type="ECO:0000256" key="4">
    <source>
        <dbReference type="ARBA" id="ARBA00022728"/>
    </source>
</evidence>
<sequence length="261" mass="30309">MRNEQSSHHKLFLVSSILRDRVFSSIYWKGECFALDSETILDKAVLLDYIGTTYGGDRKATPFLCLLVKLLQIRPSTEIVLEYINNPRFKYLTALGIVYLRLTESSIVIHKSIEHLYQDYRRIRIRNLDGSFDIIHLDELVEICLCEKKFLDLDFPYIHKRAVLVKQGYLKFPRKSMLEYVPSNSGDSSPISKTEDESNVKRRKSFSRSPSVSSIEGNNTQNLGKEKARKTFIYSSKNELSLSVEQWNVYRKKLGLKPLQE</sequence>
<keyword evidence="4 7" id="KW-0747">Spliceosome</keyword>
<evidence type="ECO:0000256" key="6">
    <source>
        <dbReference type="ARBA" id="ARBA00023242"/>
    </source>
</evidence>
<evidence type="ECO:0000256" key="2">
    <source>
        <dbReference type="ARBA" id="ARBA00006164"/>
    </source>
</evidence>
<dbReference type="EMBL" id="JTAI01000028">
    <property type="protein sequence ID" value="PPS92757.1"/>
    <property type="molecule type" value="Genomic_DNA"/>
</dbReference>
<dbReference type="Proteomes" id="UP001429100">
    <property type="component" value="Unassembled WGS sequence"/>
</dbReference>
<protein>
    <recommendedName>
        <fullName evidence="7">Pre-mRNA-splicing factor 38</fullName>
    </recommendedName>
</protein>
<dbReference type="VEuPathDB" id="CryptoDB:Chro.30226"/>
<dbReference type="Proteomes" id="UP000199752">
    <property type="component" value="Chromosome 3"/>
</dbReference>
<proteinExistence type="inferred from homology"/>
<reference evidence="9" key="2">
    <citation type="submission" date="2015-08" db="EMBL/GenBank/DDBJ databases">
        <authorList>
            <person name="Babu N.S."/>
            <person name="Beckwith C.J."/>
            <person name="Beseler K.G."/>
            <person name="Brison A."/>
            <person name="Carone J.V."/>
            <person name="Caskin T.P."/>
            <person name="Diamond M."/>
            <person name="Durham M.E."/>
            <person name="Foxe J.M."/>
            <person name="Go M."/>
            <person name="Henderson B.A."/>
            <person name="Jones I.B."/>
            <person name="McGettigan J.A."/>
            <person name="Micheletti S.J."/>
            <person name="Nasrallah M.E."/>
            <person name="Ortiz D."/>
            <person name="Piller C.R."/>
            <person name="Privatt S.R."/>
            <person name="Schneider S.L."/>
            <person name="Sharp S."/>
            <person name="Smith T.C."/>
            <person name="Stanton J.D."/>
            <person name="Ullery H.E."/>
            <person name="Wilson R.J."/>
            <person name="Serrano M.G."/>
            <person name="Buck G."/>
            <person name="Lee V."/>
            <person name="Wang Y."/>
            <person name="Carvalho R."/>
            <person name="Voegtly L."/>
            <person name="Shi R."/>
            <person name="Duckworth R."/>
            <person name="Johnson A."/>
            <person name="Loviza R."/>
            <person name="Walstead R."/>
            <person name="Shah Z."/>
            <person name="Kiflezghi M."/>
            <person name="Wade K."/>
            <person name="Ball S.L."/>
            <person name="Bradley K.W."/>
            <person name="Asai D.J."/>
            <person name="Bowman C.A."/>
            <person name="Russell D.A."/>
            <person name="Pope W.H."/>
            <person name="Jacobs-Sera D."/>
            <person name="Hendrix R.W."/>
            <person name="Hatfull G.F."/>
        </authorList>
    </citation>
    <scope>NUCLEOTIDE SEQUENCE [LARGE SCALE GENOMIC DNA]</scope>
</reference>
<accession>A0A0S4TD71</accession>
<name>A0A0S4TD71_CRYHO</name>
<comment type="similarity">
    <text evidence="2 7">Belongs to the PRP38 family.</text>
</comment>
<comment type="function">
    <text evidence="7">Required for pre-mRNA splicing.</text>
</comment>
<evidence type="ECO:0000256" key="5">
    <source>
        <dbReference type="ARBA" id="ARBA00023187"/>
    </source>
</evidence>
<dbReference type="Pfam" id="PF03371">
    <property type="entry name" value="PRP38"/>
    <property type="match status" value="1"/>
</dbReference>
<dbReference type="VEuPathDB" id="CryptoDB:ChTU502y2012_414g0130"/>
<dbReference type="PANTHER" id="PTHR23142">
    <property type="entry name" value="PRE-MRNA-SPLICING FACTOR 38A-RELATED"/>
    <property type="match status" value="1"/>
</dbReference>
<evidence type="ECO:0000256" key="3">
    <source>
        <dbReference type="ARBA" id="ARBA00022664"/>
    </source>
</evidence>
<organism evidence="9">
    <name type="scientific">Cryptosporidium hominis</name>
    <dbReference type="NCBI Taxonomy" id="237895"/>
    <lineage>
        <taxon>Eukaryota</taxon>
        <taxon>Sar</taxon>
        <taxon>Alveolata</taxon>
        <taxon>Apicomplexa</taxon>
        <taxon>Conoidasida</taxon>
        <taxon>Coccidia</taxon>
        <taxon>Eucoccidiorida</taxon>
        <taxon>Eimeriorina</taxon>
        <taxon>Cryptosporidiidae</taxon>
        <taxon>Cryptosporidium</taxon>
    </lineage>
</organism>
<evidence type="ECO:0000256" key="1">
    <source>
        <dbReference type="ARBA" id="ARBA00004123"/>
    </source>
</evidence>
<dbReference type="GO" id="GO:0005681">
    <property type="term" value="C:spliceosomal complex"/>
    <property type="evidence" value="ECO:0007669"/>
    <property type="project" value="UniProtKB-KW"/>
</dbReference>
<evidence type="ECO:0000313" key="10">
    <source>
        <dbReference type="EMBL" id="PPS92757.1"/>
    </source>
</evidence>
<evidence type="ECO:0000256" key="7">
    <source>
        <dbReference type="RuleBase" id="RU367025"/>
    </source>
</evidence>
<comment type="subcellular location">
    <subcellularLocation>
        <location evidence="1 7">Nucleus</location>
    </subcellularLocation>
</comment>
<dbReference type="OrthoDB" id="190958at2759"/>
<evidence type="ECO:0000313" key="11">
    <source>
        <dbReference type="Proteomes" id="UP001429100"/>
    </source>
</evidence>
<dbReference type="InterPro" id="IPR005037">
    <property type="entry name" value="PRP38"/>
</dbReference>
<keyword evidence="11" id="KW-1185">Reference proteome</keyword>
<dbReference type="EMBL" id="LN877949">
    <property type="protein sequence ID" value="CUV05062.1"/>
    <property type="molecule type" value="Genomic_DNA"/>
</dbReference>
<keyword evidence="6 7" id="KW-0539">Nucleus</keyword>
<evidence type="ECO:0000256" key="8">
    <source>
        <dbReference type="SAM" id="MobiDB-lite"/>
    </source>
</evidence>